<protein>
    <recommendedName>
        <fullName evidence="1">Glycosyltransferase 2-like domain-containing protein</fullName>
    </recommendedName>
</protein>
<dbReference type="EMBL" id="PPUZ01000024">
    <property type="protein sequence ID" value="RZM81160.1"/>
    <property type="molecule type" value="Genomic_DNA"/>
</dbReference>
<dbReference type="Gene3D" id="3.90.550.10">
    <property type="entry name" value="Spore Coat Polysaccharide Biosynthesis Protein SpsA, Chain A"/>
    <property type="match status" value="1"/>
</dbReference>
<proteinExistence type="predicted"/>
<organism evidence="2 3">
    <name type="scientific">Pseudoalteromonas rubra</name>
    <dbReference type="NCBI Taxonomy" id="43658"/>
    <lineage>
        <taxon>Bacteria</taxon>
        <taxon>Pseudomonadati</taxon>
        <taxon>Pseudomonadota</taxon>
        <taxon>Gammaproteobacteria</taxon>
        <taxon>Alteromonadales</taxon>
        <taxon>Pseudoalteromonadaceae</taxon>
        <taxon>Pseudoalteromonas</taxon>
    </lineage>
</organism>
<dbReference type="AlphaFoldDB" id="A0A4V2E345"/>
<dbReference type="InterPro" id="IPR001173">
    <property type="entry name" value="Glyco_trans_2-like"/>
</dbReference>
<dbReference type="Pfam" id="PF00535">
    <property type="entry name" value="Glycos_transf_2"/>
    <property type="match status" value="1"/>
</dbReference>
<name>A0A4V2E345_9GAMM</name>
<dbReference type="InterPro" id="IPR050834">
    <property type="entry name" value="Glycosyltransf_2"/>
</dbReference>
<dbReference type="InterPro" id="IPR029044">
    <property type="entry name" value="Nucleotide-diphossugar_trans"/>
</dbReference>
<sequence>MSSNDSLVSIYIPSHKRPKELKAAVDSVLKQDYSNIELIVVLDGICPESVSFLTELSKANKRVKFLVNEEAQGACNARNRAISSAQGEFITGLDDDDLMEADCISEYIKHWDDNYAFLCASYSIFGVNSTRFEHRTTEYNPIDLTERNYVGNQVFTKASRLKKVAFDEEMTAWQDYDCWLRLAYTSNKKLLKLGKSLYRVNVDPNRARITTGTRTAKGAQQFLAKHIDKLDGKVHFWLFSDLVNRGQKIPIWLVISLLGTSQGKRAFYFMIKHSTLGNFAFSFKNMIAKLSNK</sequence>
<evidence type="ECO:0000313" key="3">
    <source>
        <dbReference type="Proteomes" id="UP000292345"/>
    </source>
</evidence>
<feature type="domain" description="Glycosyltransferase 2-like" evidence="1">
    <location>
        <begin position="9"/>
        <end position="150"/>
    </location>
</feature>
<accession>A0A4V2E345</accession>
<dbReference type="PANTHER" id="PTHR43685">
    <property type="entry name" value="GLYCOSYLTRANSFERASE"/>
    <property type="match status" value="1"/>
</dbReference>
<dbReference type="SUPFAM" id="SSF53448">
    <property type="entry name" value="Nucleotide-diphospho-sugar transferases"/>
    <property type="match status" value="1"/>
</dbReference>
<comment type="caution">
    <text evidence="2">The sequence shown here is derived from an EMBL/GenBank/DDBJ whole genome shotgun (WGS) entry which is preliminary data.</text>
</comment>
<evidence type="ECO:0000259" key="1">
    <source>
        <dbReference type="Pfam" id="PF00535"/>
    </source>
</evidence>
<evidence type="ECO:0000313" key="2">
    <source>
        <dbReference type="EMBL" id="RZM81160.1"/>
    </source>
</evidence>
<reference evidence="2 3" key="1">
    <citation type="submission" date="2018-01" db="EMBL/GenBank/DDBJ databases">
        <title>Co-occurrence of chitin degradation, pigmentation and bioactivity in marine Pseudoalteromonas.</title>
        <authorList>
            <person name="Paulsen S."/>
            <person name="Gram L."/>
            <person name="Machado H."/>
        </authorList>
    </citation>
    <scope>NUCLEOTIDE SEQUENCE [LARGE SCALE GENOMIC DNA]</scope>
    <source>
        <strain evidence="2 3">S1946</strain>
    </source>
</reference>
<dbReference type="RefSeq" id="WP_125717051.1">
    <property type="nucleotide sequence ID" value="NZ_PPUZ01000024.1"/>
</dbReference>
<gene>
    <name evidence="2" type="ORF">C3B51_09225</name>
</gene>
<dbReference type="Proteomes" id="UP000292345">
    <property type="component" value="Unassembled WGS sequence"/>
</dbReference>
<dbReference type="PANTHER" id="PTHR43685:SF2">
    <property type="entry name" value="GLYCOSYLTRANSFERASE 2-LIKE DOMAIN-CONTAINING PROTEIN"/>
    <property type="match status" value="1"/>
</dbReference>